<evidence type="ECO:0000313" key="6">
    <source>
        <dbReference type="Proteomes" id="UP000017836"/>
    </source>
</evidence>
<sequence length="405" mass="45595">MDEEDFSSSSNPNPNPNFDPSQFSSPKWALKVLVECAMAIETQDSTRTQHLLWVLNELSSPYGDTDQKLAAAFLQALFCKVTDSGRKTHRNLVAAAEKMYTFESTRRMMLRFQEVSPWTTFGHVAANGALIEAMNGENRIHIVDISGTYCTQWPTLLEALATRSDDTPHVRITHVLSSVGPAGHRVSREIGARMEKFARLMGVPFNFSSLHVAEIEALNHENLKLQEGEVLAINCIFSLHKVGPTSRDTAVSALRRLDPRVLTLVEEEVDLDSDRGQGFAAWLGECVRFFRAYLESLDESFPKASEERLMLERAMARAAVDLVACPADESRERRERSGWWARRMRACGFGPVGFSDDVLDDMRALLRRYREGWSMGLGRADDEAGSGVYLEWKEEPMVWASAWKP</sequence>
<keyword evidence="1" id="KW-0805">Transcription regulation</keyword>
<evidence type="ECO:0000256" key="3">
    <source>
        <dbReference type="PROSITE-ProRule" id="PRU01191"/>
    </source>
</evidence>
<feature type="region of interest" description="Leucine repeat II (LRII)" evidence="3">
    <location>
        <begin position="189"/>
        <end position="221"/>
    </location>
</feature>
<dbReference type="GO" id="GO:0008356">
    <property type="term" value="P:asymmetric cell division"/>
    <property type="evidence" value="ECO:0000318"/>
    <property type="project" value="GO_Central"/>
</dbReference>
<keyword evidence="6" id="KW-1185">Reference proteome</keyword>
<dbReference type="EMBL" id="KI394485">
    <property type="protein sequence ID" value="ERN02773.1"/>
    <property type="molecule type" value="Genomic_DNA"/>
</dbReference>
<dbReference type="InterPro" id="IPR005202">
    <property type="entry name" value="TF_GRAS"/>
</dbReference>
<dbReference type="OMA" id="IFLAWKD"/>
<dbReference type="GO" id="GO:0009956">
    <property type="term" value="P:radial pattern formation"/>
    <property type="evidence" value="ECO:0000318"/>
    <property type="project" value="GO_Central"/>
</dbReference>
<dbReference type="STRING" id="13333.W1P4D6"/>
<dbReference type="eggNOG" id="ENOG502QQN4">
    <property type="taxonomic scope" value="Eukaryota"/>
</dbReference>
<dbReference type="PROSITE" id="PS50985">
    <property type="entry name" value="GRAS"/>
    <property type="match status" value="1"/>
</dbReference>
<dbReference type="Pfam" id="PF03514">
    <property type="entry name" value="GRAS"/>
    <property type="match status" value="1"/>
</dbReference>
<dbReference type="GO" id="GO:0006355">
    <property type="term" value="P:regulation of DNA-templated transcription"/>
    <property type="evidence" value="ECO:0000318"/>
    <property type="project" value="GO_Central"/>
</dbReference>
<comment type="similarity">
    <text evidence="3">Belongs to the GRAS family.</text>
</comment>
<dbReference type="HOGENOM" id="CLU_011924_5_1_1"/>
<dbReference type="GO" id="GO:0060586">
    <property type="term" value="P:multicellular organismal-level iron ion homeostasis"/>
    <property type="evidence" value="ECO:0007669"/>
    <property type="project" value="EnsemblPlants"/>
</dbReference>
<gene>
    <name evidence="5" type="ORF">AMTR_s00086p00066190</name>
</gene>
<reference evidence="6" key="1">
    <citation type="journal article" date="2013" name="Science">
        <title>The Amborella genome and the evolution of flowering plants.</title>
        <authorList>
            <consortium name="Amborella Genome Project"/>
        </authorList>
    </citation>
    <scope>NUCLEOTIDE SEQUENCE [LARGE SCALE GENOMIC DNA]</scope>
</reference>
<feature type="compositionally biased region" description="Low complexity" evidence="4">
    <location>
        <begin position="7"/>
        <end position="22"/>
    </location>
</feature>
<proteinExistence type="inferred from homology"/>
<dbReference type="PANTHER" id="PTHR31636">
    <property type="entry name" value="OSJNBA0084A10.13 PROTEIN-RELATED"/>
    <property type="match status" value="1"/>
</dbReference>
<dbReference type="GO" id="GO:0003700">
    <property type="term" value="F:DNA-binding transcription factor activity"/>
    <property type="evidence" value="ECO:0000318"/>
    <property type="project" value="GO_Central"/>
</dbReference>
<feature type="short sequence motif" description="VHIID" evidence="3">
    <location>
        <begin position="140"/>
        <end position="144"/>
    </location>
</feature>
<dbReference type="GO" id="GO:0000976">
    <property type="term" value="F:transcription cis-regulatory region binding"/>
    <property type="evidence" value="ECO:0007669"/>
    <property type="project" value="EnsemblPlants"/>
</dbReference>
<evidence type="ECO:0000256" key="1">
    <source>
        <dbReference type="ARBA" id="ARBA00023015"/>
    </source>
</evidence>
<dbReference type="Proteomes" id="UP000017836">
    <property type="component" value="Unassembled WGS sequence"/>
</dbReference>
<evidence type="ECO:0000313" key="5">
    <source>
        <dbReference type="EMBL" id="ERN02773.1"/>
    </source>
</evidence>
<feature type="region of interest" description="SAW" evidence="3">
    <location>
        <begin position="324"/>
        <end position="404"/>
    </location>
</feature>
<dbReference type="GO" id="GO:0048366">
    <property type="term" value="P:leaf development"/>
    <property type="evidence" value="ECO:0000318"/>
    <property type="project" value="GO_Central"/>
</dbReference>
<dbReference type="AlphaFoldDB" id="W1P4D6"/>
<organism evidence="5 6">
    <name type="scientific">Amborella trichopoda</name>
    <dbReference type="NCBI Taxonomy" id="13333"/>
    <lineage>
        <taxon>Eukaryota</taxon>
        <taxon>Viridiplantae</taxon>
        <taxon>Streptophyta</taxon>
        <taxon>Embryophyta</taxon>
        <taxon>Tracheophyta</taxon>
        <taxon>Spermatophyta</taxon>
        <taxon>Magnoliopsida</taxon>
        <taxon>Amborellales</taxon>
        <taxon>Amborellaceae</taxon>
        <taxon>Amborella</taxon>
    </lineage>
</organism>
<accession>W1P4D6</accession>
<evidence type="ECO:0000256" key="4">
    <source>
        <dbReference type="SAM" id="MobiDB-lite"/>
    </source>
</evidence>
<dbReference type="GO" id="GO:0005634">
    <property type="term" value="C:nucleus"/>
    <property type="evidence" value="ECO:0000318"/>
    <property type="project" value="GO_Central"/>
</dbReference>
<dbReference type="GO" id="GO:0043565">
    <property type="term" value="F:sequence-specific DNA binding"/>
    <property type="evidence" value="ECO:0000318"/>
    <property type="project" value="GO_Central"/>
</dbReference>
<comment type="caution">
    <text evidence="3">Lacks conserved residue(s) required for the propagation of feature annotation.</text>
</comment>
<dbReference type="GO" id="GO:0045930">
    <property type="term" value="P:negative regulation of mitotic cell cycle"/>
    <property type="evidence" value="ECO:0000318"/>
    <property type="project" value="GO_Central"/>
</dbReference>
<dbReference type="Gramene" id="ERN02773">
    <property type="protein sequence ID" value="ERN02773"/>
    <property type="gene ID" value="AMTR_s00086p00066190"/>
</dbReference>
<feature type="region of interest" description="VHIID" evidence="3">
    <location>
        <begin position="109"/>
        <end position="174"/>
    </location>
</feature>
<evidence type="ECO:0000256" key="2">
    <source>
        <dbReference type="ARBA" id="ARBA00023163"/>
    </source>
</evidence>
<feature type="region of interest" description="Disordered" evidence="4">
    <location>
        <begin position="1"/>
        <end position="22"/>
    </location>
</feature>
<protein>
    <submittedName>
        <fullName evidence="5">Uncharacterized protein</fullName>
    </submittedName>
</protein>
<name>W1P4D6_AMBTC</name>
<keyword evidence="2" id="KW-0804">Transcription</keyword>